<dbReference type="Pfam" id="PF04138">
    <property type="entry name" value="GtrA_DPMS_TM"/>
    <property type="match status" value="1"/>
</dbReference>
<keyword evidence="3 6" id="KW-0812">Transmembrane</keyword>
<evidence type="ECO:0000259" key="7">
    <source>
        <dbReference type="Pfam" id="PF04138"/>
    </source>
</evidence>
<accession>A0A7U9KVJ4</accession>
<keyword evidence="5 6" id="KW-0472">Membrane</keyword>
<proteinExistence type="inferred from homology"/>
<dbReference type="AlphaFoldDB" id="A0A7U9KVJ4"/>
<evidence type="ECO:0000256" key="2">
    <source>
        <dbReference type="ARBA" id="ARBA00009399"/>
    </source>
</evidence>
<evidence type="ECO:0000313" key="9">
    <source>
        <dbReference type="Proteomes" id="UP000287830"/>
    </source>
</evidence>
<dbReference type="GeneID" id="95622038"/>
<feature type="transmembrane region" description="Helical" evidence="6">
    <location>
        <begin position="139"/>
        <end position="157"/>
    </location>
</feature>
<dbReference type="PANTHER" id="PTHR38459">
    <property type="entry name" value="PROPHAGE BACTOPRENOL-LINKED GLUCOSE TRANSLOCASE HOMOLOG"/>
    <property type="match status" value="1"/>
</dbReference>
<protein>
    <submittedName>
        <fullName evidence="8">Membrane protein</fullName>
    </submittedName>
</protein>
<organism evidence="8 9">
    <name type="scientific">Streptomyces chrestomyceticus JCM 4735</name>
    <dbReference type="NCBI Taxonomy" id="1306181"/>
    <lineage>
        <taxon>Bacteria</taxon>
        <taxon>Bacillati</taxon>
        <taxon>Actinomycetota</taxon>
        <taxon>Actinomycetes</taxon>
        <taxon>Kitasatosporales</taxon>
        <taxon>Streptomycetaceae</taxon>
        <taxon>Streptomyces</taxon>
    </lineage>
</organism>
<feature type="transmembrane region" description="Helical" evidence="6">
    <location>
        <begin position="107"/>
        <end position="127"/>
    </location>
</feature>
<feature type="transmembrane region" description="Helical" evidence="6">
    <location>
        <begin position="61"/>
        <end position="80"/>
    </location>
</feature>
<dbReference type="RefSeq" id="WP_125045313.1">
    <property type="nucleotide sequence ID" value="NZ_BHZC01000001.1"/>
</dbReference>
<comment type="caution">
    <text evidence="8">The sequence shown here is derived from an EMBL/GenBank/DDBJ whole genome shotgun (WGS) entry which is preliminary data.</text>
</comment>
<dbReference type="EMBL" id="BHZC01000001">
    <property type="protein sequence ID" value="GCD35358.1"/>
    <property type="molecule type" value="Genomic_DNA"/>
</dbReference>
<evidence type="ECO:0000256" key="3">
    <source>
        <dbReference type="ARBA" id="ARBA00022692"/>
    </source>
</evidence>
<dbReference type="InterPro" id="IPR007267">
    <property type="entry name" value="GtrA_DPMS_TM"/>
</dbReference>
<evidence type="ECO:0000256" key="4">
    <source>
        <dbReference type="ARBA" id="ARBA00022989"/>
    </source>
</evidence>
<dbReference type="GO" id="GO:0000271">
    <property type="term" value="P:polysaccharide biosynthetic process"/>
    <property type="evidence" value="ECO:0007669"/>
    <property type="project" value="InterPro"/>
</dbReference>
<evidence type="ECO:0000313" key="8">
    <source>
        <dbReference type="EMBL" id="GCD35358.1"/>
    </source>
</evidence>
<dbReference type="OrthoDB" id="9807815at2"/>
<dbReference type="Proteomes" id="UP000287830">
    <property type="component" value="Unassembled WGS sequence"/>
</dbReference>
<reference evidence="8 9" key="1">
    <citation type="submission" date="2018-11" db="EMBL/GenBank/DDBJ databases">
        <title>Whole genome sequence of Streptomyces chrestomyceticus NBRC 13444(T).</title>
        <authorList>
            <person name="Komaki H."/>
            <person name="Tamura T."/>
        </authorList>
    </citation>
    <scope>NUCLEOTIDE SEQUENCE [LARGE SCALE GENOMIC DNA]</scope>
    <source>
        <strain evidence="8 9">NBRC 13444</strain>
    </source>
</reference>
<dbReference type="InterPro" id="IPR051401">
    <property type="entry name" value="GtrA_CellWall_Glycosyl"/>
</dbReference>
<keyword evidence="4 6" id="KW-1133">Transmembrane helix</keyword>
<feature type="domain" description="GtrA/DPMS transmembrane" evidence="7">
    <location>
        <begin position="30"/>
        <end position="163"/>
    </location>
</feature>
<evidence type="ECO:0000256" key="6">
    <source>
        <dbReference type="SAM" id="Phobius"/>
    </source>
</evidence>
<comment type="similarity">
    <text evidence="2">Belongs to the GtrA family.</text>
</comment>
<dbReference type="PANTHER" id="PTHR38459:SF6">
    <property type="entry name" value="ARABINOGALACTAN BIOSYNTHESIS RECRUITING PROTEIN RV3789"/>
    <property type="match status" value="1"/>
</dbReference>
<evidence type="ECO:0000256" key="5">
    <source>
        <dbReference type="ARBA" id="ARBA00023136"/>
    </source>
</evidence>
<name>A0A7U9KVJ4_9ACTN</name>
<comment type="subcellular location">
    <subcellularLocation>
        <location evidence="1">Membrane</location>
        <topology evidence="1">Multi-pass membrane protein</topology>
    </subcellularLocation>
</comment>
<dbReference type="GO" id="GO:0005886">
    <property type="term" value="C:plasma membrane"/>
    <property type="evidence" value="ECO:0007669"/>
    <property type="project" value="TreeGrafter"/>
</dbReference>
<sequence length="180" mass="18835">MPRSPTRHSTPGRPPPARRLRVLAPELLGFAVAGSLAYAADLALFVWLRGPAGLDPFTAKSLSFLAGCTIAYTGNAVGTYRARTRPAPPPYGGPGPRTPTPLRRYTLFLAVSLAGALVQLACLGLSHHVLGLTSATADTVSGAGVGMALATCLRFWGTRTLVFRHASDIPVQMVSKADEG</sequence>
<evidence type="ECO:0000256" key="1">
    <source>
        <dbReference type="ARBA" id="ARBA00004141"/>
    </source>
</evidence>
<gene>
    <name evidence="8" type="ORF">OEIGOIKO_03101</name>
</gene>
<feature type="transmembrane region" description="Helical" evidence="6">
    <location>
        <begin position="27"/>
        <end position="49"/>
    </location>
</feature>